<dbReference type="KEGG" id="chya:V22_33120"/>
<organism evidence="3 4">
    <name type="scientific">Calycomorphotria hydatis</name>
    <dbReference type="NCBI Taxonomy" id="2528027"/>
    <lineage>
        <taxon>Bacteria</taxon>
        <taxon>Pseudomonadati</taxon>
        <taxon>Planctomycetota</taxon>
        <taxon>Planctomycetia</taxon>
        <taxon>Planctomycetales</taxon>
        <taxon>Planctomycetaceae</taxon>
        <taxon>Calycomorphotria</taxon>
    </lineage>
</organism>
<proteinExistence type="predicted"/>
<feature type="compositionally biased region" description="Basic and acidic residues" evidence="1">
    <location>
        <begin position="288"/>
        <end position="313"/>
    </location>
</feature>
<gene>
    <name evidence="3" type="ORF">V22_33120</name>
</gene>
<dbReference type="EMBL" id="CP036316">
    <property type="protein sequence ID" value="QDT66048.1"/>
    <property type="molecule type" value="Genomic_DNA"/>
</dbReference>
<sequence length="400" mass="44582" precursor="true">MLIERMIMSLRTFVPALGTVLLVCSASTVNAQLFGSDCGCNTQSAVAPIYQQNACQTAMVMQPCYQQVPVTQYQEIQQTVRRPVVETKYVDREVTEYVPVEEERTAEIPVVKYTPVTEYQTVQRDASYWQTQYTPNCKMAPCQYDPRPGLLGWLNRTGYNIRSAFAPRYTTNRQYVQNVVAEQVPITRQVAQHGKRQVTYKVTKMVPRTTTRKVAVNEVRYVEEQVSAMRPVTVMRTVPVGTSVAFAPFGGGTATAFGGASNNVAYGPVIWNDTQTAFGPTPDPAFRSAERDEPIRSRKSKDGRFERNEKANDDFDTFGAPPTSSNDELTIPTFRKLTAVDRQKLLEERGLIAENDTEQAEPETQVAGIAATVKSYRWTSGSKESNGPELIGPELASINN</sequence>
<protein>
    <submittedName>
        <fullName evidence="3">Uncharacterized protein</fullName>
    </submittedName>
</protein>
<keyword evidence="4" id="KW-1185">Reference proteome</keyword>
<keyword evidence="2" id="KW-0732">Signal</keyword>
<accession>A0A517TCE4</accession>
<feature type="signal peptide" evidence="2">
    <location>
        <begin position="1"/>
        <end position="31"/>
    </location>
</feature>
<evidence type="ECO:0000256" key="2">
    <source>
        <dbReference type="SAM" id="SignalP"/>
    </source>
</evidence>
<reference evidence="3 4" key="1">
    <citation type="submission" date="2019-02" db="EMBL/GenBank/DDBJ databases">
        <title>Deep-cultivation of Planctomycetes and their phenomic and genomic characterization uncovers novel biology.</title>
        <authorList>
            <person name="Wiegand S."/>
            <person name="Jogler M."/>
            <person name="Boedeker C."/>
            <person name="Pinto D."/>
            <person name="Vollmers J."/>
            <person name="Rivas-Marin E."/>
            <person name="Kohn T."/>
            <person name="Peeters S.H."/>
            <person name="Heuer A."/>
            <person name="Rast P."/>
            <person name="Oberbeckmann S."/>
            <person name="Bunk B."/>
            <person name="Jeske O."/>
            <person name="Meyerdierks A."/>
            <person name="Storesund J.E."/>
            <person name="Kallscheuer N."/>
            <person name="Luecker S."/>
            <person name="Lage O.M."/>
            <person name="Pohl T."/>
            <person name="Merkel B.J."/>
            <person name="Hornburger P."/>
            <person name="Mueller R.-W."/>
            <person name="Bruemmer F."/>
            <person name="Labrenz M."/>
            <person name="Spormann A.M."/>
            <person name="Op den Camp H."/>
            <person name="Overmann J."/>
            <person name="Amann R."/>
            <person name="Jetten M.S.M."/>
            <person name="Mascher T."/>
            <person name="Medema M.H."/>
            <person name="Devos D.P."/>
            <person name="Kaster A.-K."/>
            <person name="Ovreas L."/>
            <person name="Rohde M."/>
            <person name="Galperin M.Y."/>
            <person name="Jogler C."/>
        </authorList>
    </citation>
    <scope>NUCLEOTIDE SEQUENCE [LARGE SCALE GENOMIC DNA]</scope>
    <source>
        <strain evidence="3 4">V22</strain>
    </source>
</reference>
<dbReference type="AlphaFoldDB" id="A0A517TCE4"/>
<dbReference type="Proteomes" id="UP000319976">
    <property type="component" value="Chromosome"/>
</dbReference>
<name>A0A517TCE4_9PLAN</name>
<feature type="region of interest" description="Disordered" evidence="1">
    <location>
        <begin position="277"/>
        <end position="329"/>
    </location>
</feature>
<evidence type="ECO:0000313" key="3">
    <source>
        <dbReference type="EMBL" id="QDT66048.1"/>
    </source>
</evidence>
<feature type="chain" id="PRO_5022222426" evidence="2">
    <location>
        <begin position="32"/>
        <end position="400"/>
    </location>
</feature>
<evidence type="ECO:0000313" key="4">
    <source>
        <dbReference type="Proteomes" id="UP000319976"/>
    </source>
</evidence>
<feature type="region of interest" description="Disordered" evidence="1">
    <location>
        <begin position="379"/>
        <end position="400"/>
    </location>
</feature>
<evidence type="ECO:0000256" key="1">
    <source>
        <dbReference type="SAM" id="MobiDB-lite"/>
    </source>
</evidence>